<sequence length="363" mass="42086">KHELVFVNFHAEWCRFSQILSPIYKESAIIIGKEFEGTNRVVFTRVNCDENPTLSSRNQITKYPTLKVYLNGKPMKKEYRGPRTQEAIVKYIRLLLSDPVVHIDYKINTHLTDIMYNKSAVIGYYRQDGDTHPKYSIFRRVAADLRGFCEFFWSEYDLIFETYDELSTWATYQCIPIVREITFENAEEIIEEELPLAILFHLPTDEQSPQFYKDVIHKELINEISTVNFVTADADLFDHPLEHVNRTKQDLPIIAIDSFKHMYLFPNYADLNKTGVFAKFIADLHSGKLHREFHFGPEDETQTENTEGKGDGSDDSQHESDATTEGEEVEGDTLSEGLTFASDSVFKKLAPSEYRYTLLKDEL</sequence>
<dbReference type="Gene3D" id="3.40.30.10">
    <property type="entry name" value="Glutaredoxin"/>
    <property type="match status" value="3"/>
</dbReference>
<feature type="compositionally biased region" description="Acidic residues" evidence="1">
    <location>
        <begin position="322"/>
        <end position="333"/>
    </location>
</feature>
<evidence type="ECO:0000256" key="1">
    <source>
        <dbReference type="SAM" id="MobiDB-lite"/>
    </source>
</evidence>
<dbReference type="SUPFAM" id="SSF52833">
    <property type="entry name" value="Thioredoxin-like"/>
    <property type="match status" value="2"/>
</dbReference>
<gene>
    <name evidence="3" type="ORF">OSB1V03_LOCUS1040</name>
</gene>
<reference evidence="3" key="1">
    <citation type="submission" date="2020-11" db="EMBL/GenBank/DDBJ databases">
        <authorList>
            <person name="Tran Van P."/>
        </authorList>
    </citation>
    <scope>NUCLEOTIDE SEQUENCE</scope>
</reference>
<proteinExistence type="predicted"/>
<dbReference type="GO" id="GO:0005789">
    <property type="term" value="C:endoplasmic reticulum membrane"/>
    <property type="evidence" value="ECO:0007669"/>
    <property type="project" value="TreeGrafter"/>
</dbReference>
<evidence type="ECO:0000313" key="3">
    <source>
        <dbReference type="EMBL" id="CAD7620555.1"/>
    </source>
</evidence>
<dbReference type="OrthoDB" id="294696at2759"/>
<evidence type="ECO:0000259" key="2">
    <source>
        <dbReference type="PROSITE" id="PS51352"/>
    </source>
</evidence>
<dbReference type="PANTHER" id="PTHR46295:SF1">
    <property type="entry name" value="ENDOPLASMIC RETICULUM RESIDENT PROTEIN 44"/>
    <property type="match status" value="1"/>
</dbReference>
<dbReference type="PROSITE" id="PS51352">
    <property type="entry name" value="THIOREDOXIN_2"/>
    <property type="match status" value="1"/>
</dbReference>
<feature type="region of interest" description="Disordered" evidence="1">
    <location>
        <begin position="295"/>
        <end position="335"/>
    </location>
</feature>
<keyword evidence="4" id="KW-1185">Reference proteome</keyword>
<dbReference type="Pfam" id="PF00085">
    <property type="entry name" value="Thioredoxin"/>
    <property type="match status" value="1"/>
</dbReference>
<organism evidence="3">
    <name type="scientific">Medioppia subpectinata</name>
    <dbReference type="NCBI Taxonomy" id="1979941"/>
    <lineage>
        <taxon>Eukaryota</taxon>
        <taxon>Metazoa</taxon>
        <taxon>Ecdysozoa</taxon>
        <taxon>Arthropoda</taxon>
        <taxon>Chelicerata</taxon>
        <taxon>Arachnida</taxon>
        <taxon>Acari</taxon>
        <taxon>Acariformes</taxon>
        <taxon>Sarcoptiformes</taxon>
        <taxon>Oribatida</taxon>
        <taxon>Brachypylina</taxon>
        <taxon>Oppioidea</taxon>
        <taxon>Oppiidae</taxon>
        <taxon>Medioppia</taxon>
    </lineage>
</organism>
<name>A0A7R9KCJ2_9ACAR</name>
<feature type="non-terminal residue" evidence="3">
    <location>
        <position position="363"/>
    </location>
</feature>
<feature type="domain" description="Thioredoxin" evidence="2">
    <location>
        <begin position="1"/>
        <end position="97"/>
    </location>
</feature>
<dbReference type="GO" id="GO:0005793">
    <property type="term" value="C:endoplasmic reticulum-Golgi intermediate compartment"/>
    <property type="evidence" value="ECO:0007669"/>
    <property type="project" value="TreeGrafter"/>
</dbReference>
<dbReference type="Proteomes" id="UP000759131">
    <property type="component" value="Unassembled WGS sequence"/>
</dbReference>
<evidence type="ECO:0000313" key="4">
    <source>
        <dbReference type="Proteomes" id="UP000759131"/>
    </source>
</evidence>
<dbReference type="InterPro" id="IPR013766">
    <property type="entry name" value="Thioredoxin_domain"/>
</dbReference>
<dbReference type="EMBL" id="OC854850">
    <property type="protein sequence ID" value="CAD7620555.1"/>
    <property type="molecule type" value="Genomic_DNA"/>
</dbReference>
<dbReference type="GO" id="GO:0003756">
    <property type="term" value="F:protein disulfide isomerase activity"/>
    <property type="evidence" value="ECO:0007669"/>
    <property type="project" value="TreeGrafter"/>
</dbReference>
<dbReference type="InterPro" id="IPR036249">
    <property type="entry name" value="Thioredoxin-like_sf"/>
</dbReference>
<feature type="compositionally biased region" description="Basic and acidic residues" evidence="1">
    <location>
        <begin position="306"/>
        <end position="321"/>
    </location>
</feature>
<accession>A0A7R9KCJ2</accession>
<dbReference type="AlphaFoldDB" id="A0A7R9KCJ2"/>
<dbReference type="PANTHER" id="PTHR46295">
    <property type="entry name" value="ENDOPLASMIC RETICULUM RESIDENT PROTEIN 44"/>
    <property type="match status" value="1"/>
</dbReference>
<dbReference type="InterPro" id="IPR052643">
    <property type="entry name" value="ERP44"/>
</dbReference>
<dbReference type="GO" id="GO:0006457">
    <property type="term" value="P:protein folding"/>
    <property type="evidence" value="ECO:0007669"/>
    <property type="project" value="TreeGrafter"/>
</dbReference>
<dbReference type="Pfam" id="PF13848">
    <property type="entry name" value="Thioredoxin_6"/>
    <property type="match status" value="1"/>
</dbReference>
<dbReference type="EMBL" id="CAJPIZ010000275">
    <property type="protein sequence ID" value="CAG2100985.1"/>
    <property type="molecule type" value="Genomic_DNA"/>
</dbReference>
<protein>
    <recommendedName>
        <fullName evidence="2">Thioredoxin domain-containing protein</fullName>
    </recommendedName>
</protein>